<organism evidence="1 2">
    <name type="scientific">Vaccinium darrowii</name>
    <dbReference type="NCBI Taxonomy" id="229202"/>
    <lineage>
        <taxon>Eukaryota</taxon>
        <taxon>Viridiplantae</taxon>
        <taxon>Streptophyta</taxon>
        <taxon>Embryophyta</taxon>
        <taxon>Tracheophyta</taxon>
        <taxon>Spermatophyta</taxon>
        <taxon>Magnoliopsida</taxon>
        <taxon>eudicotyledons</taxon>
        <taxon>Gunneridae</taxon>
        <taxon>Pentapetalae</taxon>
        <taxon>asterids</taxon>
        <taxon>Ericales</taxon>
        <taxon>Ericaceae</taxon>
        <taxon>Vaccinioideae</taxon>
        <taxon>Vaccinieae</taxon>
        <taxon>Vaccinium</taxon>
    </lineage>
</organism>
<comment type="caution">
    <text evidence="1">The sequence shown here is derived from an EMBL/GenBank/DDBJ whole genome shotgun (WGS) entry which is preliminary data.</text>
</comment>
<dbReference type="EMBL" id="CM037160">
    <property type="protein sequence ID" value="KAH7839357.1"/>
    <property type="molecule type" value="Genomic_DNA"/>
</dbReference>
<evidence type="ECO:0000313" key="1">
    <source>
        <dbReference type="EMBL" id="KAH7839357.1"/>
    </source>
</evidence>
<reference evidence="1 2" key="1">
    <citation type="journal article" date="2021" name="Hortic Res">
        <title>High-quality reference genome and annotation aids understanding of berry development for evergreen blueberry (Vaccinium darrowii).</title>
        <authorList>
            <person name="Yu J."/>
            <person name="Hulse-Kemp A.M."/>
            <person name="Babiker E."/>
            <person name="Staton M."/>
        </authorList>
    </citation>
    <scope>NUCLEOTIDE SEQUENCE [LARGE SCALE GENOMIC DNA]</scope>
    <source>
        <strain evidence="2">cv. NJ 8807/NJ 8810</strain>
        <tissue evidence="1">Young leaf</tissue>
    </source>
</reference>
<accession>A0ACB7XFJ3</accession>
<protein>
    <submittedName>
        <fullName evidence="1">Uncharacterized protein</fullName>
    </submittedName>
</protein>
<keyword evidence="2" id="KW-1185">Reference proteome</keyword>
<name>A0ACB7XFJ3_9ERIC</name>
<gene>
    <name evidence="1" type="ORF">Vadar_003134</name>
</gene>
<sequence length="226" mass="25099">MDGQDEAEETLSFSDLPIYSSEAADWENLSKEHRSLLSSSSISSSDQVFFEFFCEDCSNSNADQNILFCGKVFPSKHPIHIETTDNLEKDNPEKPKTRFLLRWKSNLFGKQTNARIPKLRFWKLKGGEKYGFSFRGLSSLVLPGKKLVLGFQVPAEMELKDIKSRQNRRDPPAALFSGGCCGGGDKKVGGGKGLWTVIGALSCGGGHRGEAQFEEILFERSRSCGF</sequence>
<proteinExistence type="predicted"/>
<dbReference type="Proteomes" id="UP000828048">
    <property type="component" value="Chromosome 10"/>
</dbReference>
<evidence type="ECO:0000313" key="2">
    <source>
        <dbReference type="Proteomes" id="UP000828048"/>
    </source>
</evidence>